<evidence type="ECO:0000313" key="6">
    <source>
        <dbReference type="Proteomes" id="UP000075755"/>
    </source>
</evidence>
<dbReference type="PANTHER" id="PTHR30055">
    <property type="entry name" value="HTH-TYPE TRANSCRIPTIONAL REGULATOR RUTR"/>
    <property type="match status" value="1"/>
</dbReference>
<dbReference type="EMBL" id="CP015005">
    <property type="protein sequence ID" value="AMS41507.1"/>
    <property type="molecule type" value="Genomic_DNA"/>
</dbReference>
<dbReference type="InterPro" id="IPR023772">
    <property type="entry name" value="DNA-bd_HTH_TetR-type_CS"/>
</dbReference>
<dbReference type="RefSeq" id="WP_067959824.1">
    <property type="nucleotide sequence ID" value="NZ_CP015005.1"/>
</dbReference>
<gene>
    <name evidence="4" type="ORF">AA2016_2582</name>
    <name evidence="5" type="ORF">FHS67_000439</name>
</gene>
<sequence>MNASKSRLTPRKTPRQERSAATCAAILEAAARILETSGSAGLTTNHVAMLAGVSVGTLYQYFPAKEAILAELVRQMRQEMLADFVGAVREAEGKGLTQAVDAMVSASLCHHLRRPALAQALEHEELELKLDKETVQLKADMRDLIVGVLRDHGVDQPERTAFDLMSLSRGIVDAAVRAGESDFDDLQARLRRAVAGYLGILA</sequence>
<dbReference type="Pfam" id="PF17918">
    <property type="entry name" value="TetR_C_15"/>
    <property type="match status" value="1"/>
</dbReference>
<reference evidence="4 6" key="1">
    <citation type="submission" date="2016-03" db="EMBL/GenBank/DDBJ databases">
        <title>Complete genome of Aminobacter aminovorans KCTC 2477.</title>
        <authorList>
            <person name="Kim K.M."/>
        </authorList>
    </citation>
    <scope>NUCLEOTIDE SEQUENCE [LARGE SCALE GENOMIC DNA]</scope>
    <source>
        <strain evidence="4 6">KCTC 2477</strain>
    </source>
</reference>
<dbReference type="InterPro" id="IPR041669">
    <property type="entry name" value="TetR_C_15"/>
</dbReference>
<evidence type="ECO:0000256" key="2">
    <source>
        <dbReference type="PROSITE-ProRule" id="PRU00335"/>
    </source>
</evidence>
<dbReference type="PANTHER" id="PTHR30055:SF226">
    <property type="entry name" value="HTH-TYPE TRANSCRIPTIONAL REGULATOR PKSA"/>
    <property type="match status" value="1"/>
</dbReference>
<keyword evidence="7" id="KW-1185">Reference proteome</keyword>
<dbReference type="AlphaFoldDB" id="A0AAC9AR92"/>
<dbReference type="PROSITE" id="PS01081">
    <property type="entry name" value="HTH_TETR_1"/>
    <property type="match status" value="1"/>
</dbReference>
<dbReference type="PROSITE" id="PS50977">
    <property type="entry name" value="HTH_TETR_2"/>
    <property type="match status" value="1"/>
</dbReference>
<dbReference type="GO" id="GO:0000976">
    <property type="term" value="F:transcription cis-regulatory region binding"/>
    <property type="evidence" value="ECO:0007669"/>
    <property type="project" value="TreeGrafter"/>
</dbReference>
<feature type="DNA-binding region" description="H-T-H motif" evidence="2">
    <location>
        <begin position="43"/>
        <end position="62"/>
    </location>
</feature>
<protein>
    <submittedName>
        <fullName evidence="5">AcrR family transcriptional regulator</fullName>
    </submittedName>
    <submittedName>
        <fullName evidence="4">Transcriptional regulator, TetR family</fullName>
    </submittedName>
</protein>
<evidence type="ECO:0000313" key="4">
    <source>
        <dbReference type="EMBL" id="AMS41507.1"/>
    </source>
</evidence>
<dbReference type="SUPFAM" id="SSF46689">
    <property type="entry name" value="Homeodomain-like"/>
    <property type="match status" value="1"/>
</dbReference>
<dbReference type="Gene3D" id="1.10.357.10">
    <property type="entry name" value="Tetracycline Repressor, domain 2"/>
    <property type="match status" value="1"/>
</dbReference>
<organism evidence="4 6">
    <name type="scientific">Aminobacter aminovorans</name>
    <name type="common">Chelatobacter heintzii</name>
    <dbReference type="NCBI Taxonomy" id="83263"/>
    <lineage>
        <taxon>Bacteria</taxon>
        <taxon>Pseudomonadati</taxon>
        <taxon>Pseudomonadota</taxon>
        <taxon>Alphaproteobacteria</taxon>
        <taxon>Hyphomicrobiales</taxon>
        <taxon>Phyllobacteriaceae</taxon>
        <taxon>Aminobacter</taxon>
    </lineage>
</organism>
<dbReference type="KEGG" id="aak:AA2016_2582"/>
<dbReference type="InterPro" id="IPR009057">
    <property type="entry name" value="Homeodomain-like_sf"/>
</dbReference>
<dbReference type="PRINTS" id="PR00455">
    <property type="entry name" value="HTHTETR"/>
</dbReference>
<keyword evidence="1 2" id="KW-0238">DNA-binding</keyword>
<proteinExistence type="predicted"/>
<dbReference type="InterPro" id="IPR050109">
    <property type="entry name" value="HTH-type_TetR-like_transc_reg"/>
</dbReference>
<evidence type="ECO:0000313" key="7">
    <source>
        <dbReference type="Proteomes" id="UP000577697"/>
    </source>
</evidence>
<dbReference type="Proteomes" id="UP000577697">
    <property type="component" value="Unassembled WGS sequence"/>
</dbReference>
<dbReference type="Pfam" id="PF00440">
    <property type="entry name" value="TetR_N"/>
    <property type="match status" value="1"/>
</dbReference>
<dbReference type="EMBL" id="JACICB010000001">
    <property type="protein sequence ID" value="MBB3704145.1"/>
    <property type="molecule type" value="Genomic_DNA"/>
</dbReference>
<accession>A0AAC9AR92</accession>
<evidence type="ECO:0000259" key="3">
    <source>
        <dbReference type="PROSITE" id="PS50977"/>
    </source>
</evidence>
<reference evidence="5 7" key="2">
    <citation type="submission" date="2020-08" db="EMBL/GenBank/DDBJ databases">
        <title>Genomic Encyclopedia of Type Strains, Phase IV (KMG-IV): sequencing the most valuable type-strain genomes for metagenomic binning, comparative biology and taxonomic classification.</title>
        <authorList>
            <person name="Goeker M."/>
        </authorList>
    </citation>
    <scope>NUCLEOTIDE SEQUENCE [LARGE SCALE GENOMIC DNA]</scope>
    <source>
        <strain evidence="5 7">DSM 10368</strain>
    </source>
</reference>
<evidence type="ECO:0000256" key="1">
    <source>
        <dbReference type="ARBA" id="ARBA00023125"/>
    </source>
</evidence>
<dbReference type="GO" id="GO:0003700">
    <property type="term" value="F:DNA-binding transcription factor activity"/>
    <property type="evidence" value="ECO:0007669"/>
    <property type="project" value="TreeGrafter"/>
</dbReference>
<name>A0AAC9AR92_AMIAI</name>
<dbReference type="Proteomes" id="UP000075755">
    <property type="component" value="Chromosome"/>
</dbReference>
<feature type="domain" description="HTH tetR-type" evidence="3">
    <location>
        <begin position="20"/>
        <end position="80"/>
    </location>
</feature>
<dbReference type="InterPro" id="IPR001647">
    <property type="entry name" value="HTH_TetR"/>
</dbReference>
<evidence type="ECO:0000313" key="5">
    <source>
        <dbReference type="EMBL" id="MBB3704145.1"/>
    </source>
</evidence>